<proteinExistence type="predicted"/>
<accession>A0ABU2ZV35</accession>
<sequence>MEEILQKAISQLDPKAKKSGLKKSVKYLIDNEVAILFTGRGATRANVDTETDLTVKASSKTFAKLLDGNLNSTMAFMTGKIKIEGDMGLAMKLDKILS</sequence>
<evidence type="ECO:0000313" key="3">
    <source>
        <dbReference type="Proteomes" id="UP001253545"/>
    </source>
</evidence>
<dbReference type="RefSeq" id="WP_311369994.1">
    <property type="nucleotide sequence ID" value="NZ_JAVRHX010000007.1"/>
</dbReference>
<dbReference type="SUPFAM" id="SSF55718">
    <property type="entry name" value="SCP-like"/>
    <property type="match status" value="1"/>
</dbReference>
<reference evidence="2 3" key="1">
    <citation type="submission" date="2023-09" db="EMBL/GenBank/DDBJ databases">
        <authorList>
            <person name="Rey-Velasco X."/>
        </authorList>
    </citation>
    <scope>NUCLEOTIDE SEQUENCE [LARGE SCALE GENOMIC DNA]</scope>
    <source>
        <strain evidence="2 3">P117</strain>
    </source>
</reference>
<dbReference type="Pfam" id="PF02036">
    <property type="entry name" value="SCP2"/>
    <property type="match status" value="1"/>
</dbReference>
<comment type="caution">
    <text evidence="2">The sequence shown here is derived from an EMBL/GenBank/DDBJ whole genome shotgun (WGS) entry which is preliminary data.</text>
</comment>
<dbReference type="PANTHER" id="PTHR10094">
    <property type="entry name" value="STEROL CARRIER PROTEIN 2 SCP-2 FAMILY PROTEIN"/>
    <property type="match status" value="1"/>
</dbReference>
<dbReference type="PANTHER" id="PTHR10094:SF25">
    <property type="entry name" value="SCP2 STEROL-BINDING DOMAIN-CONTAINING PROTEIN 1"/>
    <property type="match status" value="1"/>
</dbReference>
<dbReference type="InterPro" id="IPR036527">
    <property type="entry name" value="SCP2_sterol-bd_dom_sf"/>
</dbReference>
<gene>
    <name evidence="2" type="ORF">RM552_16565</name>
</gene>
<dbReference type="InterPro" id="IPR003033">
    <property type="entry name" value="SCP2_sterol-bd_dom"/>
</dbReference>
<organism evidence="2 3">
    <name type="scientific">Glaciecola petra</name>
    <dbReference type="NCBI Taxonomy" id="3075602"/>
    <lineage>
        <taxon>Bacteria</taxon>
        <taxon>Pseudomonadati</taxon>
        <taxon>Pseudomonadota</taxon>
        <taxon>Gammaproteobacteria</taxon>
        <taxon>Alteromonadales</taxon>
        <taxon>Alteromonadaceae</taxon>
        <taxon>Glaciecola</taxon>
    </lineage>
</organism>
<evidence type="ECO:0000259" key="1">
    <source>
        <dbReference type="Pfam" id="PF02036"/>
    </source>
</evidence>
<evidence type="ECO:0000313" key="2">
    <source>
        <dbReference type="EMBL" id="MDT0596470.1"/>
    </source>
</evidence>
<dbReference type="Gene3D" id="3.30.1050.10">
    <property type="entry name" value="SCP2 sterol-binding domain"/>
    <property type="match status" value="1"/>
</dbReference>
<keyword evidence="3" id="KW-1185">Reference proteome</keyword>
<dbReference type="Proteomes" id="UP001253545">
    <property type="component" value="Unassembled WGS sequence"/>
</dbReference>
<feature type="domain" description="SCP2" evidence="1">
    <location>
        <begin position="14"/>
        <end position="97"/>
    </location>
</feature>
<dbReference type="EMBL" id="JAVRHX010000007">
    <property type="protein sequence ID" value="MDT0596470.1"/>
    <property type="molecule type" value="Genomic_DNA"/>
</dbReference>
<protein>
    <submittedName>
        <fullName evidence="2">SCP2 sterol-binding domain-containing protein</fullName>
    </submittedName>
</protein>
<name>A0ABU2ZV35_9ALTE</name>